<organism evidence="1 2">
    <name type="scientific">Metabacillus flavus</name>
    <dbReference type="NCBI Taxonomy" id="2823519"/>
    <lineage>
        <taxon>Bacteria</taxon>
        <taxon>Bacillati</taxon>
        <taxon>Bacillota</taxon>
        <taxon>Bacilli</taxon>
        <taxon>Bacillales</taxon>
        <taxon>Bacillaceae</taxon>
        <taxon>Metabacillus</taxon>
    </lineage>
</organism>
<proteinExistence type="predicted"/>
<dbReference type="EMBL" id="JAGVRK010000001">
    <property type="protein sequence ID" value="MBS2968967.1"/>
    <property type="molecule type" value="Genomic_DNA"/>
</dbReference>
<dbReference type="Proteomes" id="UP000682403">
    <property type="component" value="Unassembled WGS sequence"/>
</dbReference>
<evidence type="ECO:0000313" key="2">
    <source>
        <dbReference type="Proteomes" id="UP000682403"/>
    </source>
</evidence>
<sequence length="486" mass="53277">MDRITSALQPLLAAQAPGSLQLRNGQLVIGKISELYPNQRALIQIGANRALAVIEAPLVKGGEYLFEAAVLSKTEVPKLKLRDRLDTSGNTDRLFAAINRSLGLPPAAKGYSQLAEHLLRANIPFSAEELPEAAEWLKSVPESFKAEGIMAVSAAFDRRLPKIGDTFSALLEALKGDPLKNDLQRLASELAAGDHQAPKTIGLRQVIEAILTGPELRKASQMMNRLVQWSTDPKSAEHFNASGILKKLNTAPNPEEVLRTILAAGSDQNTQLSSEESSWLRNKGKEIEVLAQPKELVRLFSMLEKSLAFIQENSKKAVQEDAAIKSLLADAADLGGAAGERAEKLSQKLNGYQLLQTEQPGVTAAWHHFPIQDERIRSDVSVHFQLRKDTEGKIDPAFCKMVFYLELANLGHVMADVQIQNRIVTAVVHSQHDLSALTAGAAAELKAQFQSLPYQFSGISFKKIEKSSVPEPNLYQTPKKGFDYRI</sequence>
<dbReference type="RefSeq" id="WP_211558081.1">
    <property type="nucleotide sequence ID" value="NZ_JAGVRK010000001.1"/>
</dbReference>
<name>A0ABS5LDY5_9BACI</name>
<comment type="caution">
    <text evidence="1">The sequence shown here is derived from an EMBL/GenBank/DDBJ whole genome shotgun (WGS) entry which is preliminary data.</text>
</comment>
<protein>
    <recommendedName>
        <fullName evidence="3">Flagellar hook-length control protein FliK</fullName>
    </recommendedName>
</protein>
<evidence type="ECO:0000313" key="1">
    <source>
        <dbReference type="EMBL" id="MBS2968967.1"/>
    </source>
</evidence>
<accession>A0ABS5LDY5</accession>
<gene>
    <name evidence="1" type="ORF">J9317_09365</name>
</gene>
<evidence type="ECO:0008006" key="3">
    <source>
        <dbReference type="Google" id="ProtNLM"/>
    </source>
</evidence>
<reference evidence="1 2" key="1">
    <citation type="submission" date="2021-04" db="EMBL/GenBank/DDBJ databases">
        <title>Metabacillus sp. strain KIGAM252 whole genome sequence.</title>
        <authorList>
            <person name="Seo M.-J."/>
            <person name="Cho E.-S."/>
            <person name="Hwang C.Y."/>
            <person name="Yoon D.J."/>
        </authorList>
    </citation>
    <scope>NUCLEOTIDE SEQUENCE [LARGE SCALE GENOMIC DNA]</scope>
    <source>
        <strain evidence="1 2">KIGAM252</strain>
    </source>
</reference>
<keyword evidence="2" id="KW-1185">Reference proteome</keyword>